<comment type="similarity">
    <text evidence="6">Belongs to the NAD kinase family.</text>
</comment>
<evidence type="ECO:0000313" key="7">
    <source>
        <dbReference type="EMBL" id="GHA24247.1"/>
    </source>
</evidence>
<dbReference type="Proteomes" id="UP000653644">
    <property type="component" value="Unassembled WGS sequence"/>
</dbReference>
<keyword evidence="6" id="KW-0547">Nucleotide-binding</keyword>
<dbReference type="Gene3D" id="3.40.50.10330">
    <property type="entry name" value="Probable inorganic polyphosphate/atp-NAD kinase, domain 1"/>
    <property type="match status" value="2"/>
</dbReference>
<dbReference type="InterPro" id="IPR017437">
    <property type="entry name" value="ATP-NAD_kinase_PpnK-typ_C"/>
</dbReference>
<comment type="caution">
    <text evidence="7">The sequence shown here is derived from an EMBL/GenBank/DDBJ whole genome shotgun (WGS) entry which is preliminary data.</text>
</comment>
<evidence type="ECO:0000256" key="6">
    <source>
        <dbReference type="HAMAP-Rule" id="MF_00361"/>
    </source>
</evidence>
<dbReference type="RefSeq" id="WP_189886279.1">
    <property type="nucleotide sequence ID" value="NZ_BMVN01000009.1"/>
</dbReference>
<evidence type="ECO:0000256" key="5">
    <source>
        <dbReference type="ARBA" id="ARBA00047925"/>
    </source>
</evidence>
<dbReference type="InterPro" id="IPR017438">
    <property type="entry name" value="ATP-NAD_kinase_N"/>
</dbReference>
<keyword evidence="2 6" id="KW-0418">Kinase</keyword>
<protein>
    <recommendedName>
        <fullName evidence="6">NAD kinase</fullName>
        <ecNumber evidence="6">2.7.1.23</ecNumber>
    </recommendedName>
    <alternativeName>
        <fullName evidence="6">ATP-dependent NAD kinase</fullName>
    </alternativeName>
</protein>
<comment type="subcellular location">
    <subcellularLocation>
        <location evidence="6">Cytoplasm</location>
    </subcellularLocation>
</comment>
<evidence type="ECO:0000313" key="8">
    <source>
        <dbReference type="Proteomes" id="UP000653644"/>
    </source>
</evidence>
<evidence type="ECO:0000256" key="4">
    <source>
        <dbReference type="ARBA" id="ARBA00023027"/>
    </source>
</evidence>
<evidence type="ECO:0000256" key="2">
    <source>
        <dbReference type="ARBA" id="ARBA00022777"/>
    </source>
</evidence>
<sequence>MTVNRVGLVVHGGRAEAATAARAVRAWCAEHAVGCADIDVWQEGARHSAREEVDSAGDPDLIVTLGGDGTFLRGARLAAENDALVLGVDLGRVGFLTEVPATAVREALDAVREERITVESRMLLTMRASCRLEVPAQMETLLRYGRGPLLPPPQVRGECEAGNDWGVALNVTALNDVVLEKLARDRQVSVGVYLAGRLLASYSADALLVATPTGSTAYSFAAGGPVVSPRADALVFTPVAPHMVFNRSVVAAPDEPIALRVLERSGQAAVSIDGQLRGVLSPGDWIGVYAAPRRLKAVRLGPMDFYGRLRQRMNLTDAPAALADGEAAPLWPVTSPRPADLAHLALPPVPDDAPRLS</sequence>
<comment type="catalytic activity">
    <reaction evidence="5 6">
        <text>NAD(+) + ATP = ADP + NADP(+) + H(+)</text>
        <dbReference type="Rhea" id="RHEA:18629"/>
        <dbReference type="ChEBI" id="CHEBI:15378"/>
        <dbReference type="ChEBI" id="CHEBI:30616"/>
        <dbReference type="ChEBI" id="CHEBI:57540"/>
        <dbReference type="ChEBI" id="CHEBI:58349"/>
        <dbReference type="ChEBI" id="CHEBI:456216"/>
        <dbReference type="EC" id="2.7.1.23"/>
    </reaction>
</comment>
<dbReference type="SUPFAM" id="SSF111331">
    <property type="entry name" value="NAD kinase/diacylglycerol kinase-like"/>
    <property type="match status" value="1"/>
</dbReference>
<dbReference type="GO" id="GO:0016301">
    <property type="term" value="F:kinase activity"/>
    <property type="evidence" value="ECO:0007669"/>
    <property type="project" value="UniProtKB-KW"/>
</dbReference>
<dbReference type="HAMAP" id="MF_00361">
    <property type="entry name" value="NAD_kinase"/>
    <property type="match status" value="1"/>
</dbReference>
<feature type="binding site" evidence="6">
    <location>
        <position position="240"/>
    </location>
    <ligand>
        <name>NAD(+)</name>
        <dbReference type="ChEBI" id="CHEBI:57540"/>
    </ligand>
</feature>
<gene>
    <name evidence="7" type="primary">nadK1</name>
    <name evidence="6" type="synonym">nadK</name>
    <name evidence="7" type="ORF">GCM10010345_31350</name>
</gene>
<dbReference type="PANTHER" id="PTHR20275:SF0">
    <property type="entry name" value="NAD KINASE"/>
    <property type="match status" value="1"/>
</dbReference>
<keyword evidence="6" id="KW-0963">Cytoplasm</keyword>
<feature type="binding site" evidence="6">
    <location>
        <begin position="68"/>
        <end position="69"/>
    </location>
    <ligand>
        <name>NAD(+)</name>
        <dbReference type="ChEBI" id="CHEBI:57540"/>
    </ligand>
</feature>
<dbReference type="EMBL" id="BMVN01000009">
    <property type="protein sequence ID" value="GHA24247.1"/>
    <property type="molecule type" value="Genomic_DNA"/>
</dbReference>
<name>A0ABQ3CLX8_9ACTN</name>
<feature type="binding site" evidence="6">
    <location>
        <position position="73"/>
    </location>
    <ligand>
        <name>NAD(+)</name>
        <dbReference type="ChEBI" id="CHEBI:57540"/>
    </ligand>
</feature>
<dbReference type="Pfam" id="PF20143">
    <property type="entry name" value="NAD_kinase_C"/>
    <property type="match status" value="1"/>
</dbReference>
<reference evidence="8" key="1">
    <citation type="journal article" date="2019" name="Int. J. Syst. Evol. Microbiol.">
        <title>The Global Catalogue of Microorganisms (GCM) 10K type strain sequencing project: providing services to taxonomists for standard genome sequencing and annotation.</title>
        <authorList>
            <consortium name="The Broad Institute Genomics Platform"/>
            <consortium name="The Broad Institute Genome Sequencing Center for Infectious Disease"/>
            <person name="Wu L."/>
            <person name="Ma J."/>
        </authorList>
    </citation>
    <scope>NUCLEOTIDE SEQUENCE [LARGE SCALE GENOMIC DNA]</scope>
    <source>
        <strain evidence="8">JCM 4733</strain>
    </source>
</reference>
<evidence type="ECO:0000256" key="1">
    <source>
        <dbReference type="ARBA" id="ARBA00022679"/>
    </source>
</evidence>
<organism evidence="7 8">
    <name type="scientific">Streptomyces canarius</name>
    <dbReference type="NCBI Taxonomy" id="285453"/>
    <lineage>
        <taxon>Bacteria</taxon>
        <taxon>Bacillati</taxon>
        <taxon>Actinomycetota</taxon>
        <taxon>Actinomycetes</taxon>
        <taxon>Kitasatosporales</taxon>
        <taxon>Streptomycetaceae</taxon>
        <taxon>Streptomyces</taxon>
    </lineage>
</organism>
<comment type="function">
    <text evidence="6">Involved in the regulation of the intracellular balance of NAD and NADP, and is a key enzyme in the biosynthesis of NADP. Catalyzes specifically the phosphorylation on 2'-hydroxyl of the adenosine moiety of NAD to yield NADP.</text>
</comment>
<feature type="binding site" evidence="6">
    <location>
        <begin position="175"/>
        <end position="176"/>
    </location>
    <ligand>
        <name>NAD(+)</name>
        <dbReference type="ChEBI" id="CHEBI:57540"/>
    </ligand>
</feature>
<comment type="caution">
    <text evidence="6">Lacks conserved residue(s) required for the propagation of feature annotation.</text>
</comment>
<keyword evidence="8" id="KW-1185">Reference proteome</keyword>
<dbReference type="InterPro" id="IPR002504">
    <property type="entry name" value="NADK"/>
</dbReference>
<feature type="active site" description="Proton acceptor" evidence="6">
    <location>
        <position position="68"/>
    </location>
</feature>
<keyword evidence="3 6" id="KW-0521">NADP</keyword>
<dbReference type="Gene3D" id="2.60.200.30">
    <property type="entry name" value="Probable inorganic polyphosphate/atp-NAD kinase, domain 2"/>
    <property type="match status" value="1"/>
</dbReference>
<dbReference type="Pfam" id="PF01513">
    <property type="entry name" value="NAD_kinase"/>
    <property type="match status" value="1"/>
</dbReference>
<comment type="cofactor">
    <cofactor evidence="6">
        <name>a divalent metal cation</name>
        <dbReference type="ChEBI" id="CHEBI:60240"/>
    </cofactor>
</comment>
<dbReference type="InterPro" id="IPR016064">
    <property type="entry name" value="NAD/diacylglycerol_kinase_sf"/>
</dbReference>
<feature type="binding site" evidence="6">
    <location>
        <position position="205"/>
    </location>
    <ligand>
        <name>NAD(+)</name>
        <dbReference type="ChEBI" id="CHEBI:57540"/>
    </ligand>
</feature>
<dbReference type="PANTHER" id="PTHR20275">
    <property type="entry name" value="NAD KINASE"/>
    <property type="match status" value="1"/>
</dbReference>
<keyword evidence="1 6" id="KW-0808">Transferase</keyword>
<keyword evidence="4 6" id="KW-0520">NAD</keyword>
<proteinExistence type="inferred from homology"/>
<dbReference type="EC" id="2.7.1.23" evidence="6"/>
<feature type="binding site" evidence="6">
    <location>
        <position position="186"/>
    </location>
    <ligand>
        <name>NAD(+)</name>
        <dbReference type="ChEBI" id="CHEBI:57540"/>
    </ligand>
</feature>
<accession>A0ABQ3CLX8</accession>
<feature type="binding site" evidence="6">
    <location>
        <position position="275"/>
    </location>
    <ligand>
        <name>NAD(+)</name>
        <dbReference type="ChEBI" id="CHEBI:57540"/>
    </ligand>
</feature>
<keyword evidence="6" id="KW-0067">ATP-binding</keyword>
<evidence type="ECO:0000256" key="3">
    <source>
        <dbReference type="ARBA" id="ARBA00022857"/>
    </source>
</evidence>